<dbReference type="Proteomes" id="UP000673394">
    <property type="component" value="Unassembled WGS sequence"/>
</dbReference>
<name>A0ABS5C730_9BACL</name>
<dbReference type="EMBL" id="JAGKSP010000004">
    <property type="protein sequence ID" value="MBP3963530.1"/>
    <property type="molecule type" value="Genomic_DNA"/>
</dbReference>
<evidence type="ECO:0000313" key="3">
    <source>
        <dbReference type="EMBL" id="MBP3963530.1"/>
    </source>
</evidence>
<organism evidence="2 4">
    <name type="scientific">Paenibacillus lignilyticus</name>
    <dbReference type="NCBI Taxonomy" id="1172615"/>
    <lineage>
        <taxon>Bacteria</taxon>
        <taxon>Bacillati</taxon>
        <taxon>Bacillota</taxon>
        <taxon>Bacilli</taxon>
        <taxon>Bacillales</taxon>
        <taxon>Paenibacillaceae</taxon>
        <taxon>Paenibacillus</taxon>
    </lineage>
</organism>
<comment type="caution">
    <text evidence="2">The sequence shown here is derived from an EMBL/GenBank/DDBJ whole genome shotgun (WGS) entry which is preliminary data.</text>
</comment>
<gene>
    <name evidence="2" type="ORF">I8J30_03680</name>
    <name evidence="3" type="ORF">I8J30_12515</name>
</gene>
<feature type="domain" description="Microcin J25-processing protein McjB C-terminal" evidence="1">
    <location>
        <begin position="11"/>
        <end position="122"/>
    </location>
</feature>
<evidence type="ECO:0000313" key="4">
    <source>
        <dbReference type="Proteomes" id="UP000673394"/>
    </source>
</evidence>
<dbReference type="EMBL" id="JAGKSP010000001">
    <property type="protein sequence ID" value="MBP3961799.1"/>
    <property type="molecule type" value="Genomic_DNA"/>
</dbReference>
<sequence length="134" mass="15080">MLEAFIYLGWARVLKTLPFSRIAPSLGGRMSETPLANDPSNEMPIRQIAQAIRVVSRHTIWESQCMVRAIAAKKMLKRRQIESTLYLGTARDDQGNMIAHAWLRSGPFYVTGAEEMKMFTMVAAFGSDKTQGKE</sequence>
<dbReference type="NCBIfam" id="NF033537">
    <property type="entry name" value="lasso_biosyn_B2"/>
    <property type="match status" value="1"/>
</dbReference>
<protein>
    <submittedName>
        <fullName evidence="2">Lasso peptide biosynthesis B2 protein</fullName>
    </submittedName>
</protein>
<reference evidence="2 4" key="1">
    <citation type="submission" date="2021-04" db="EMBL/GenBank/DDBJ databases">
        <title>Paenibacillus sp. DLE-14 whole genome sequence.</title>
        <authorList>
            <person name="Ham Y.J."/>
        </authorList>
    </citation>
    <scope>NUCLEOTIDE SEQUENCE [LARGE SCALE GENOMIC DNA]</scope>
    <source>
        <strain evidence="2 4">DLE-14</strain>
    </source>
</reference>
<dbReference type="RefSeq" id="WP_210656079.1">
    <property type="nucleotide sequence ID" value="NZ_JAGKSP010000001.1"/>
</dbReference>
<proteinExistence type="predicted"/>
<dbReference type="Pfam" id="PF13471">
    <property type="entry name" value="Transglut_core3"/>
    <property type="match status" value="1"/>
</dbReference>
<evidence type="ECO:0000259" key="1">
    <source>
        <dbReference type="Pfam" id="PF13471"/>
    </source>
</evidence>
<evidence type="ECO:0000313" key="2">
    <source>
        <dbReference type="EMBL" id="MBP3961799.1"/>
    </source>
</evidence>
<keyword evidence="4" id="KW-1185">Reference proteome</keyword>
<accession>A0ABS5C730</accession>
<dbReference type="InterPro" id="IPR053521">
    <property type="entry name" value="McjB-like"/>
</dbReference>
<dbReference type="InterPro" id="IPR032708">
    <property type="entry name" value="McjB_C"/>
</dbReference>